<feature type="transmembrane region" description="Helical" evidence="10">
    <location>
        <begin position="388"/>
        <end position="410"/>
    </location>
</feature>
<reference evidence="12 13" key="1">
    <citation type="journal article" date="2024" name="Ann. Entomol. Soc. Am.">
        <title>Genomic analyses of the southern and eastern yellowjacket wasps (Hymenoptera: Vespidae) reveal evolutionary signatures of social life.</title>
        <authorList>
            <person name="Catto M.A."/>
            <person name="Caine P.B."/>
            <person name="Orr S.E."/>
            <person name="Hunt B.G."/>
            <person name="Goodisman M.A.D."/>
        </authorList>
    </citation>
    <scope>NUCLEOTIDE SEQUENCE [LARGE SCALE GENOMIC DNA]</scope>
    <source>
        <strain evidence="12">232</strain>
        <tissue evidence="12">Head and thorax</tissue>
    </source>
</reference>
<gene>
    <name evidence="12" type="ORF">V1477_014611</name>
</gene>
<feature type="transmembrane region" description="Helical" evidence="10">
    <location>
        <begin position="147"/>
        <end position="169"/>
    </location>
</feature>
<feature type="transmembrane region" description="Helical" evidence="10">
    <location>
        <begin position="205"/>
        <end position="226"/>
    </location>
</feature>
<dbReference type="InterPro" id="IPR050549">
    <property type="entry name" value="MFS_Trehalose_Transporter"/>
</dbReference>
<evidence type="ECO:0000256" key="3">
    <source>
        <dbReference type="ARBA" id="ARBA00022475"/>
    </source>
</evidence>
<keyword evidence="3" id="KW-1003">Cell membrane</keyword>
<accession>A0ABD2BIA7</accession>
<feature type="transmembrane region" description="Helical" evidence="10">
    <location>
        <begin position="354"/>
        <end position="376"/>
    </location>
</feature>
<feature type="transmembrane region" description="Helical" evidence="10">
    <location>
        <begin position="450"/>
        <end position="470"/>
    </location>
</feature>
<feature type="transmembrane region" description="Helical" evidence="10">
    <location>
        <begin position="122"/>
        <end position="141"/>
    </location>
</feature>
<feature type="transmembrane region" description="Helical" evidence="10">
    <location>
        <begin position="290"/>
        <end position="310"/>
    </location>
</feature>
<evidence type="ECO:0000256" key="9">
    <source>
        <dbReference type="ARBA" id="ARBA00024348"/>
    </source>
</evidence>
<evidence type="ECO:0000313" key="13">
    <source>
        <dbReference type="Proteomes" id="UP001607303"/>
    </source>
</evidence>
<dbReference type="Proteomes" id="UP001607303">
    <property type="component" value="Unassembled WGS sequence"/>
</dbReference>
<feature type="transmembrane region" description="Helical" evidence="10">
    <location>
        <begin position="753"/>
        <end position="778"/>
    </location>
</feature>
<comment type="similarity">
    <text evidence="9">Belongs to the major facilitator superfamily. Sugar transporter (TC 2.A.1.1) family. Trehalose transporter subfamily.</text>
</comment>
<dbReference type="Pfam" id="PF00083">
    <property type="entry name" value="Sugar_tr"/>
    <property type="match status" value="2"/>
</dbReference>
<feature type="transmembrane region" description="Helical" evidence="10">
    <location>
        <begin position="181"/>
        <end position="199"/>
    </location>
</feature>
<feature type="transmembrane region" description="Helical" evidence="10">
    <location>
        <begin position="555"/>
        <end position="577"/>
    </location>
</feature>
<evidence type="ECO:0000256" key="1">
    <source>
        <dbReference type="ARBA" id="ARBA00004651"/>
    </source>
</evidence>
<evidence type="ECO:0000313" key="12">
    <source>
        <dbReference type="EMBL" id="KAL2732370.1"/>
    </source>
</evidence>
<dbReference type="FunFam" id="1.20.1250.20:FF:000218">
    <property type="entry name" value="facilitated trehalose transporter Tret1"/>
    <property type="match status" value="1"/>
</dbReference>
<feature type="transmembrane region" description="Helical" evidence="10">
    <location>
        <begin position="667"/>
        <end position="688"/>
    </location>
</feature>
<evidence type="ECO:0000256" key="6">
    <source>
        <dbReference type="ARBA" id="ARBA00022989"/>
    </source>
</evidence>
<proteinExistence type="inferred from homology"/>
<feature type="transmembrane region" description="Helical" evidence="10">
    <location>
        <begin position="93"/>
        <end position="115"/>
    </location>
</feature>
<dbReference type="EMBL" id="JAYRBN010000075">
    <property type="protein sequence ID" value="KAL2732370.1"/>
    <property type="molecule type" value="Genomic_DNA"/>
</dbReference>
<feature type="transmembrane region" description="Helical" evidence="10">
    <location>
        <begin position="47"/>
        <end position="69"/>
    </location>
</feature>
<dbReference type="PROSITE" id="PS00216">
    <property type="entry name" value="SUGAR_TRANSPORT_1"/>
    <property type="match status" value="1"/>
</dbReference>
<dbReference type="InterPro" id="IPR044775">
    <property type="entry name" value="MFS_ERD6/Tret1-like"/>
</dbReference>
<protein>
    <submittedName>
        <fullName evidence="12">Facilitated trehalose transporter Tret1-like</fullName>
    </submittedName>
</protein>
<feature type="transmembrane region" description="Helical" evidence="10">
    <location>
        <begin position="866"/>
        <end position="888"/>
    </location>
</feature>
<dbReference type="PRINTS" id="PR00171">
    <property type="entry name" value="SUGRTRNSPORT"/>
</dbReference>
<feature type="transmembrane region" description="Helical" evidence="10">
    <location>
        <begin position="330"/>
        <end position="347"/>
    </location>
</feature>
<feature type="transmembrane region" description="Helical" evidence="10">
    <location>
        <begin position="584"/>
        <end position="603"/>
    </location>
</feature>
<feature type="domain" description="Major facilitator superfamily (MFS) profile" evidence="11">
    <location>
        <begin position="52"/>
        <end position="478"/>
    </location>
</feature>
<comment type="caution">
    <text evidence="12">The sequence shown here is derived from an EMBL/GenBank/DDBJ whole genome shotgun (WGS) entry which is preliminary data.</text>
</comment>
<dbReference type="PROSITE" id="PS50850">
    <property type="entry name" value="MFS"/>
    <property type="match status" value="2"/>
</dbReference>
<evidence type="ECO:0000256" key="7">
    <source>
        <dbReference type="ARBA" id="ARBA00023136"/>
    </source>
</evidence>
<keyword evidence="6 10" id="KW-1133">Transmembrane helix</keyword>
<comment type="subcellular location">
    <subcellularLocation>
        <location evidence="1">Cell membrane</location>
        <topology evidence="1">Multi-pass membrane protein</topology>
    </subcellularLocation>
</comment>
<organism evidence="12 13">
    <name type="scientific">Vespula maculifrons</name>
    <name type="common">Eastern yellow jacket</name>
    <name type="synonym">Wasp</name>
    <dbReference type="NCBI Taxonomy" id="7453"/>
    <lineage>
        <taxon>Eukaryota</taxon>
        <taxon>Metazoa</taxon>
        <taxon>Ecdysozoa</taxon>
        <taxon>Arthropoda</taxon>
        <taxon>Hexapoda</taxon>
        <taxon>Insecta</taxon>
        <taxon>Pterygota</taxon>
        <taxon>Neoptera</taxon>
        <taxon>Endopterygota</taxon>
        <taxon>Hymenoptera</taxon>
        <taxon>Apocrita</taxon>
        <taxon>Aculeata</taxon>
        <taxon>Vespoidea</taxon>
        <taxon>Vespidae</taxon>
        <taxon>Vespinae</taxon>
        <taxon>Vespula</taxon>
    </lineage>
</organism>
<feature type="transmembrane region" description="Helical" evidence="10">
    <location>
        <begin position="509"/>
        <end position="531"/>
    </location>
</feature>
<name>A0ABD2BIA7_VESMC</name>
<keyword evidence="8" id="KW-0325">Glycoprotein</keyword>
<dbReference type="FunFam" id="1.20.1250.20:FF:000055">
    <property type="entry name" value="Facilitated trehalose transporter Tret1-2 homolog"/>
    <property type="match status" value="1"/>
</dbReference>
<dbReference type="InterPro" id="IPR036259">
    <property type="entry name" value="MFS_trans_sf"/>
</dbReference>
<evidence type="ECO:0000256" key="4">
    <source>
        <dbReference type="ARBA" id="ARBA00022597"/>
    </source>
</evidence>
<dbReference type="PANTHER" id="PTHR48021:SF1">
    <property type="entry name" value="GH07001P-RELATED"/>
    <property type="match status" value="1"/>
</dbReference>
<feature type="transmembrane region" description="Helical" evidence="10">
    <location>
        <begin position="790"/>
        <end position="809"/>
    </location>
</feature>
<keyword evidence="2" id="KW-0813">Transport</keyword>
<keyword evidence="4" id="KW-0762">Sugar transport</keyword>
<keyword evidence="5 10" id="KW-0812">Transmembrane</keyword>
<sequence>MLIFNYSQINERILLLKYIQRNMAEKIGYSKETFVSQTEQTIKAKRFFQYLASFLASLGATAAGMSLAWTSNAGINGANIARVYNISITAEEFSWIGSLSALGSAVSCVPIGILADIIGRKYSMLILVIPFTIGWLCIIFAKSIALFYVGRFLTGFSGGAFCVTGPMYTSEIAESEIRGRLGLFYQLFLTVGIVIVNILNFSVNMFELSIISGISPIIFAITFFFMPETPVYYLIKGNEDAARKSYIKFRGPYYDIEPELSMQKRLIEEANKQKVSFLTSLKTKACMKGLLISYGLMLIQQCSGINAIAIYSGPLFEAAGSSVGPKEGTMAAGTIALTMVLISSLIVDRLGRRILLTTSVIFMCLSLLALGIYFYFLEKASTSSLDWLPLSSVCCFIISYSFGFGPIPWMMISEIFAPEIKAIVSSSACFLHWIMAFIITKTFVNLNNTIHTYGTFWLFSLICGISIGFINEKIPLLKDIQRNMAKKIVGYSQKKLVSQNVHAIKAKRFLQYIASFSASLGALAAGMSVSWTSNAGINGANIARVYNISITAEEFSWIGSLTALGSAVSCVPIGILANIIGRKYSMLILVIPFTIGWLCIIFAKSVTLFYIGRFLTGFSGGAFCVTSPMYTSEIAESEIRGRLGLYYQLFHTAGSLTVKILNLGVNMFELSVISGFVPIVFGITFFFMPETPVYYLIKGNEDAARKSYIKFRGPHYDIEPELSMQKRIIEETNNHKVSFLTLLKTKACKKAILISYGLMGFQQFSGINAITFYIGPIFETAGGSVGPKEAAVVISVIGITMIFISTLIVDRLALGIHFYLMEKMNTSNLGWLPLLSVCSYIISFAIGFGPIPWMMISEVFSPETKAIAGSSACLWNWIVAFIVTKTFVNLNNTIHNYGTFWLFSFVCAVDK</sequence>
<dbReference type="InterPro" id="IPR005829">
    <property type="entry name" value="Sugar_transporter_CS"/>
</dbReference>
<feature type="domain" description="Major facilitator superfamily (MFS) profile" evidence="11">
    <location>
        <begin position="514"/>
        <end position="911"/>
    </location>
</feature>
<dbReference type="PANTHER" id="PTHR48021">
    <property type="match status" value="1"/>
</dbReference>
<feature type="transmembrane region" description="Helical" evidence="10">
    <location>
        <begin position="422"/>
        <end position="444"/>
    </location>
</feature>
<dbReference type="InterPro" id="IPR003663">
    <property type="entry name" value="Sugar/inositol_transpt"/>
</dbReference>
<dbReference type="AlphaFoldDB" id="A0ABD2BIA7"/>
<evidence type="ECO:0000256" key="2">
    <source>
        <dbReference type="ARBA" id="ARBA00022448"/>
    </source>
</evidence>
<dbReference type="SUPFAM" id="SSF103473">
    <property type="entry name" value="MFS general substrate transporter"/>
    <property type="match status" value="2"/>
</dbReference>
<dbReference type="GO" id="GO:0005886">
    <property type="term" value="C:plasma membrane"/>
    <property type="evidence" value="ECO:0007669"/>
    <property type="project" value="UniProtKB-SubCell"/>
</dbReference>
<dbReference type="CDD" id="cd17358">
    <property type="entry name" value="MFS_GLUT6_8_Class3_like"/>
    <property type="match status" value="1"/>
</dbReference>
<feature type="transmembrane region" description="Helical" evidence="10">
    <location>
        <begin position="829"/>
        <end position="854"/>
    </location>
</feature>
<evidence type="ECO:0000256" key="5">
    <source>
        <dbReference type="ARBA" id="ARBA00022692"/>
    </source>
</evidence>
<dbReference type="Gene3D" id="1.20.1250.20">
    <property type="entry name" value="MFS general substrate transporter like domains"/>
    <property type="match status" value="2"/>
</dbReference>
<evidence type="ECO:0000256" key="10">
    <source>
        <dbReference type="SAM" id="Phobius"/>
    </source>
</evidence>
<keyword evidence="13" id="KW-1185">Reference proteome</keyword>
<dbReference type="PROSITE" id="PS00217">
    <property type="entry name" value="SUGAR_TRANSPORT_2"/>
    <property type="match status" value="2"/>
</dbReference>
<dbReference type="InterPro" id="IPR020846">
    <property type="entry name" value="MFS_dom"/>
</dbReference>
<evidence type="ECO:0000259" key="11">
    <source>
        <dbReference type="PROSITE" id="PS50850"/>
    </source>
</evidence>
<keyword evidence="7 10" id="KW-0472">Membrane</keyword>
<dbReference type="InterPro" id="IPR005828">
    <property type="entry name" value="MFS_sugar_transport-like"/>
</dbReference>
<evidence type="ECO:0000256" key="8">
    <source>
        <dbReference type="ARBA" id="ARBA00023180"/>
    </source>
</evidence>